<dbReference type="Proteomes" id="UP001158067">
    <property type="component" value="Unassembled WGS sequence"/>
</dbReference>
<name>A0ABY1QSP0_9BACT</name>
<proteinExistence type="predicted"/>
<sequence>MTKRRFASTGSRGRCSVNVLAEIATVRLDDEATDRDHQHAGTVNWITAEITGNGRTTCKQTRKRTTRSPVHFMVLPSLSVSDLVSTIHFAWQRIRVLLHRCQGRFISTVPITQAGNPVCVCGHARHRKFIGEPVE</sequence>
<protein>
    <submittedName>
        <fullName evidence="1">Uncharacterized protein</fullName>
    </submittedName>
</protein>
<reference evidence="1 2" key="1">
    <citation type="submission" date="2017-05" db="EMBL/GenBank/DDBJ databases">
        <authorList>
            <person name="Varghese N."/>
            <person name="Submissions S."/>
        </authorList>
    </citation>
    <scope>NUCLEOTIDE SEQUENCE [LARGE SCALE GENOMIC DNA]</scope>
    <source>
        <strain evidence="1 2">DSM 25457</strain>
    </source>
</reference>
<comment type="caution">
    <text evidence="1">The sequence shown here is derived from an EMBL/GenBank/DDBJ whole genome shotgun (WGS) entry which is preliminary data.</text>
</comment>
<evidence type="ECO:0000313" key="1">
    <source>
        <dbReference type="EMBL" id="SMP79638.1"/>
    </source>
</evidence>
<dbReference type="EMBL" id="FXUG01000036">
    <property type="protein sequence ID" value="SMP79638.1"/>
    <property type="molecule type" value="Genomic_DNA"/>
</dbReference>
<gene>
    <name evidence="1" type="ORF">SAMN06265222_1366</name>
</gene>
<accession>A0ABY1QSP0</accession>
<evidence type="ECO:0000313" key="2">
    <source>
        <dbReference type="Proteomes" id="UP001158067"/>
    </source>
</evidence>
<organism evidence="1 2">
    <name type="scientific">Neorhodopirellula lusitana</name>
    <dbReference type="NCBI Taxonomy" id="445327"/>
    <lineage>
        <taxon>Bacteria</taxon>
        <taxon>Pseudomonadati</taxon>
        <taxon>Planctomycetota</taxon>
        <taxon>Planctomycetia</taxon>
        <taxon>Pirellulales</taxon>
        <taxon>Pirellulaceae</taxon>
        <taxon>Neorhodopirellula</taxon>
    </lineage>
</organism>
<keyword evidence="2" id="KW-1185">Reference proteome</keyword>